<keyword evidence="3" id="KW-1185">Reference proteome</keyword>
<accession>A0A7T1AN75</accession>
<evidence type="ECO:0000259" key="1">
    <source>
        <dbReference type="Pfam" id="PF01208"/>
    </source>
</evidence>
<organism evidence="2 3">
    <name type="scientific">Atribacter laminatus</name>
    <dbReference type="NCBI Taxonomy" id="2847778"/>
    <lineage>
        <taxon>Bacteria</taxon>
        <taxon>Pseudomonadati</taxon>
        <taxon>Atribacterota</taxon>
        <taxon>Atribacteria</taxon>
        <taxon>Atribacterales</taxon>
        <taxon>Atribacteraceae</taxon>
        <taxon>Atribacter</taxon>
    </lineage>
</organism>
<dbReference type="InterPro" id="IPR000257">
    <property type="entry name" value="Uroporphyrinogen_deCOase"/>
</dbReference>
<dbReference type="PANTHER" id="PTHR47099:SF1">
    <property type="entry name" value="METHYLCOBAMIDE:COM METHYLTRANSFERASE MTBA"/>
    <property type="match status" value="1"/>
</dbReference>
<dbReference type="Pfam" id="PF01208">
    <property type="entry name" value="URO-D"/>
    <property type="match status" value="1"/>
</dbReference>
<evidence type="ECO:0000313" key="2">
    <source>
        <dbReference type="EMBL" id="QPM69014.1"/>
    </source>
</evidence>
<proteinExistence type="predicted"/>
<dbReference type="EMBL" id="CP065383">
    <property type="protein sequence ID" value="QPM69014.1"/>
    <property type="molecule type" value="Genomic_DNA"/>
</dbReference>
<feature type="domain" description="Uroporphyrinogen decarboxylase (URO-D)" evidence="1">
    <location>
        <begin position="115"/>
        <end position="316"/>
    </location>
</feature>
<dbReference type="PANTHER" id="PTHR47099">
    <property type="entry name" value="METHYLCOBAMIDE:COM METHYLTRANSFERASE MTBA"/>
    <property type="match status" value="1"/>
</dbReference>
<gene>
    <name evidence="2" type="ORF">RT761_02242</name>
</gene>
<reference evidence="2 3" key="1">
    <citation type="journal article" date="2021" name="Nat. Commun.">
        <title>Isolation of a member of the candidate phylum Atribacteria reveals a unique cell membrane structure.</title>
        <authorList>
            <person name="Taiki K."/>
            <person name="Nobu M.K."/>
            <person name="Kusada H."/>
            <person name="Meng X.-Y."/>
            <person name="Hosoki N."/>
            <person name="Uematsu K."/>
            <person name="Yoshioka H."/>
            <person name="Kamagata Y."/>
            <person name="Tamaki H."/>
        </authorList>
    </citation>
    <scope>NUCLEOTIDE SEQUENCE [LARGE SCALE GENOMIC DNA]</scope>
    <source>
        <strain evidence="2 3">RT761</strain>
    </source>
</reference>
<evidence type="ECO:0000313" key="3">
    <source>
        <dbReference type="Proteomes" id="UP000594463"/>
    </source>
</evidence>
<dbReference type="Proteomes" id="UP000594463">
    <property type="component" value="Chromosome"/>
</dbReference>
<dbReference type="RefSeq" id="WP_218111503.1">
    <property type="nucleotide sequence ID" value="NZ_CP065383.1"/>
</dbReference>
<dbReference type="InterPro" id="IPR052024">
    <property type="entry name" value="Methanogen_methyltrans"/>
</dbReference>
<dbReference type="SUPFAM" id="SSF51726">
    <property type="entry name" value="UROD/MetE-like"/>
    <property type="match status" value="1"/>
</dbReference>
<dbReference type="InterPro" id="IPR038071">
    <property type="entry name" value="UROD/MetE-like_sf"/>
</dbReference>
<protein>
    <recommendedName>
        <fullName evidence="1">Uroporphyrinogen decarboxylase (URO-D) domain-containing protein</fullName>
    </recommendedName>
</protein>
<name>A0A7T1AN75_ATRLM</name>
<sequence>MLNTDLDYLFEKIRNLENSKENERRNNAWVPIVNTAEAYWHGKPKKDLSYIPITIEPEHEMWGKILEFHLNDYYNNPSTYLLAELNMKVYRFEKFLDETPIGRAIPLWMGTGFESSLFGMEQKYTSDKDPWLGREPILKNTKNLDRLSIPDFFKGHIMEKVHAFFLEIKNRIPSDFNVIMPEWCRGPFGLACHLRGMDQIIIDMTEDSTFVHDLMRLTTDARKKWSKQRADFMGVPIQVGSLYNDEVNVPMISPRFYEELVLPYEIELSNFYGGISYWHSCGNTEKLQKTIKTIPHLEMVHVSPWTNLQKSVENFRDSGISLEVVLHPLRDVQQASDKEITAHLTSVREVTSGLPVTVRADGMQLISTLEDDLNNIYRWAHIGKVILGEKIKKEID</sequence>
<dbReference type="GO" id="GO:0004853">
    <property type="term" value="F:uroporphyrinogen decarboxylase activity"/>
    <property type="evidence" value="ECO:0007669"/>
    <property type="project" value="InterPro"/>
</dbReference>
<dbReference type="GO" id="GO:0006779">
    <property type="term" value="P:porphyrin-containing compound biosynthetic process"/>
    <property type="evidence" value="ECO:0007669"/>
    <property type="project" value="InterPro"/>
</dbReference>
<dbReference type="Gene3D" id="3.20.20.210">
    <property type="match status" value="1"/>
</dbReference>
<dbReference type="KEGG" id="alam:RT761_02242"/>
<dbReference type="AlphaFoldDB" id="A0A7T1AN75"/>